<dbReference type="Pfam" id="PF03781">
    <property type="entry name" value="FGE-sulfatase"/>
    <property type="match status" value="1"/>
</dbReference>
<dbReference type="Gene3D" id="3.90.1580.10">
    <property type="entry name" value="paralog of FGE (formylglycine-generating enzyme)"/>
    <property type="match status" value="1"/>
</dbReference>
<dbReference type="PANTHER" id="PTHR23150">
    <property type="entry name" value="SULFATASE MODIFYING FACTOR 1, 2"/>
    <property type="match status" value="1"/>
</dbReference>
<dbReference type="GO" id="GO:0120147">
    <property type="term" value="F:formylglycine-generating oxidase activity"/>
    <property type="evidence" value="ECO:0007669"/>
    <property type="project" value="TreeGrafter"/>
</dbReference>
<evidence type="ECO:0000259" key="1">
    <source>
        <dbReference type="PROSITE" id="PS50837"/>
    </source>
</evidence>
<dbReference type="InterPro" id="IPR027417">
    <property type="entry name" value="P-loop_NTPase"/>
</dbReference>
<dbReference type="SUPFAM" id="SSF52540">
    <property type="entry name" value="P-loop containing nucleoside triphosphate hydrolases"/>
    <property type="match status" value="1"/>
</dbReference>
<dbReference type="InterPro" id="IPR016187">
    <property type="entry name" value="CTDL_fold"/>
</dbReference>
<organism evidence="2 3">
    <name type="scientific">Candidatus Thiodictyon syntrophicum</name>
    <dbReference type="NCBI Taxonomy" id="1166950"/>
    <lineage>
        <taxon>Bacteria</taxon>
        <taxon>Pseudomonadati</taxon>
        <taxon>Pseudomonadota</taxon>
        <taxon>Gammaproteobacteria</taxon>
        <taxon>Chromatiales</taxon>
        <taxon>Chromatiaceae</taxon>
        <taxon>Thiodictyon</taxon>
    </lineage>
</organism>
<gene>
    <name evidence="2" type="ORF">THSYN_08925</name>
</gene>
<evidence type="ECO:0000313" key="2">
    <source>
        <dbReference type="EMBL" id="AUB81062.1"/>
    </source>
</evidence>
<reference evidence="2 3" key="1">
    <citation type="submission" date="2017-03" db="EMBL/GenBank/DDBJ databases">
        <title>Complete genome sequence of Candidatus 'Thiodictyon syntrophicum' sp. nov. strain Cad16T, a photolithoautotroph purple sulfur bacterium isolated from an alpine meromictic lake.</title>
        <authorList>
            <person name="Luedin S.M."/>
            <person name="Pothier J.F."/>
            <person name="Danza F."/>
            <person name="Storelli N."/>
            <person name="Wittwer M."/>
            <person name="Tonolla M."/>
        </authorList>
    </citation>
    <scope>NUCLEOTIDE SEQUENCE [LARGE SCALE GENOMIC DNA]</scope>
    <source>
        <strain evidence="2 3">Cad16T</strain>
    </source>
</reference>
<keyword evidence="3" id="KW-1185">Reference proteome</keyword>
<dbReference type="InterPro" id="IPR007111">
    <property type="entry name" value="NACHT_NTPase"/>
</dbReference>
<evidence type="ECO:0000313" key="3">
    <source>
        <dbReference type="Proteomes" id="UP000232638"/>
    </source>
</evidence>
<sequence>MWEAAAEGEQENPVGPVAAASVTTDAEAEALRLRAQLGVLQERAQALDDRLRAQVRSRWVVGEGGGAAGVAPSFINGIFVGERSEAPERQLHILRDLAALSTYCLPLRGIDDVQAGPGIGRLYVPLATDLTLAEDLAAQVLAAAADGAAPPFPEADPGAERIPDQARARHLSACEASILRRSLVILGEPGAGKTTLLAFLAHALATGDRAALPGWPQPEWSCLPLLMRLRDFAAWLAESGDLAGAGTATSDALVWGFVRHELAERNLTFCLGALESAVRGGRAVLLWDGLDEVPPGALATVRESLLAFRERAPGCRYVLTSRLLSYCRPERRLPEPDFPVVSLLPFDRDRIGRFVTDWFQELGACGDLPWAEAERLALLFQQGLGEGHLTHLAANPLLLTLLALVFTHRRDLPTARAQVFEAATGILLARLDGPRTAGGPRISDLLREVHRDRCDLIRWCERLAMRVQSNSERGLEPGAPGQVGVAGVGEAELLESLQALHARRDLEWAQSLVDLIKQRAGLLREERPGDFDFPHRALREYLAGCQLAHAPDFAAQVAALAVDRSDWQETIRHAVGFLVQGHRECARPLALIEHLCPADAPADDAAWRRVWLAGEAALELGVTRAAESPAGARTLERVRHRLAALVEAGRLQVGERVAVAAVLARLGDPRFHPRGLHLPVRYRGQREPALGLVRVRHGSLTLGGPADLESALSNEVGGEGRLELDYAFWIGRYPVTVAQFQAFVAAGGYERRDWWPDLGWAWCRGQRRREPERWSHQRRQGNRPVVGITWFEALAYGVWLDAQLRKRHTKLPRGYGLRLPTEAEWALAARGGQGRVYPWGGGFSAGQANCMGSVGEPSAVGTFPLGATPEGVLDLAGNVWEWTLSRYLPYPYDPADGRNDPQSNGARVLRGGSYDAGPLRARTAARAQAPLGEAARDIGCRLVLSLVDTGV</sequence>
<accession>A0A2K8U652</accession>
<protein>
    <recommendedName>
        <fullName evidence="1">NACHT domain-containing protein</fullName>
    </recommendedName>
</protein>
<dbReference type="PROSITE" id="PS50837">
    <property type="entry name" value="NACHT"/>
    <property type="match status" value="1"/>
</dbReference>
<dbReference type="SUPFAM" id="SSF56436">
    <property type="entry name" value="C-type lectin-like"/>
    <property type="match status" value="1"/>
</dbReference>
<dbReference type="KEGG" id="tsy:THSYN_08925"/>
<dbReference type="AlphaFoldDB" id="A0A2K8U652"/>
<dbReference type="InterPro" id="IPR005532">
    <property type="entry name" value="SUMF_dom"/>
</dbReference>
<dbReference type="InterPro" id="IPR051043">
    <property type="entry name" value="Sulfatase_Mod_Factor_Kinase"/>
</dbReference>
<dbReference type="EMBL" id="CP020370">
    <property type="protein sequence ID" value="AUB81062.1"/>
    <property type="molecule type" value="Genomic_DNA"/>
</dbReference>
<name>A0A2K8U652_9GAMM</name>
<dbReference type="Proteomes" id="UP000232638">
    <property type="component" value="Chromosome"/>
</dbReference>
<feature type="domain" description="NACHT" evidence="1">
    <location>
        <begin position="181"/>
        <end position="322"/>
    </location>
</feature>
<dbReference type="PANTHER" id="PTHR23150:SF19">
    <property type="entry name" value="FORMYLGLYCINE-GENERATING ENZYME"/>
    <property type="match status" value="1"/>
</dbReference>
<dbReference type="InterPro" id="IPR042095">
    <property type="entry name" value="SUMF_sf"/>
</dbReference>
<proteinExistence type="predicted"/>
<dbReference type="Gene3D" id="3.40.50.300">
    <property type="entry name" value="P-loop containing nucleotide triphosphate hydrolases"/>
    <property type="match status" value="1"/>
</dbReference>
<dbReference type="RefSeq" id="WP_100918838.1">
    <property type="nucleotide sequence ID" value="NZ_CP020370.1"/>
</dbReference>
<dbReference type="OrthoDB" id="135105at2"/>